<dbReference type="Pfam" id="PF01490">
    <property type="entry name" value="Aa_trans"/>
    <property type="match status" value="1"/>
</dbReference>
<keyword evidence="3 6" id="KW-0812">Transmembrane</keyword>
<gene>
    <name evidence="8" type="ORF">ASPSYDRAFT_208258</name>
</gene>
<dbReference type="Proteomes" id="UP000184356">
    <property type="component" value="Unassembled WGS sequence"/>
</dbReference>
<feature type="transmembrane region" description="Helical" evidence="6">
    <location>
        <begin position="289"/>
        <end position="309"/>
    </location>
</feature>
<dbReference type="GeneID" id="63760010"/>
<feature type="transmembrane region" description="Helical" evidence="6">
    <location>
        <begin position="133"/>
        <end position="153"/>
    </location>
</feature>
<feature type="transmembrane region" description="Helical" evidence="6">
    <location>
        <begin position="394"/>
        <end position="415"/>
    </location>
</feature>
<dbReference type="PANTHER" id="PTHR22950:SF683">
    <property type="entry name" value="AMINO ACID TRANSPORTER (EUROFUNG)"/>
    <property type="match status" value="1"/>
</dbReference>
<keyword evidence="4 6" id="KW-1133">Transmembrane helix</keyword>
<feature type="transmembrane region" description="Helical" evidence="6">
    <location>
        <begin position="206"/>
        <end position="226"/>
    </location>
</feature>
<dbReference type="EMBL" id="KV878592">
    <property type="protein sequence ID" value="OJJ55444.1"/>
    <property type="molecule type" value="Genomic_DNA"/>
</dbReference>
<dbReference type="VEuPathDB" id="FungiDB:ASPSYDRAFT_208258"/>
<feature type="transmembrane region" description="Helical" evidence="6">
    <location>
        <begin position="359"/>
        <end position="382"/>
    </location>
</feature>
<evidence type="ECO:0000256" key="3">
    <source>
        <dbReference type="ARBA" id="ARBA00022692"/>
    </source>
</evidence>
<feature type="transmembrane region" description="Helical" evidence="6">
    <location>
        <begin position="330"/>
        <end position="353"/>
    </location>
</feature>
<sequence length="446" mass="47405">MLEPTPIAEYAVFGEITEEGPNYRDVGWIGTLALMMKTQFGLGVFAVPGVLDKLGLIPGIICICVIATIITWSNYVVGTFKLNHPEVYGIDDAGALMFGRIGRESFGVAVCIYWIFASGSGLLSTSIGLNAVSAHGTCTAVFVAMAAIASFALASVRTLGKMKWIAWIGLACVFVAVMMVTVAVWLQSRPSTAPKDQPWASDYKLAGNPSFTSAISAVSSLVYAYAGTPGFFPIAAEMRDPSLYTRPLLICQGSITAIYITVGTVIYYYCGSYVASPALGSAGVLIKKVSYGIALPGLVVSTIVVLHFAGKYIFVRILRGSRHLSANTPTHWLTWLGCTFAVTMSSYLIASGIPIFSDLVSLIGALLGTLMAIQPMGCMWLYDNWRSGKDQPTLKWSLLVAWNVSIIVIGTFLMVAGTYGAVVNIIASSKAASGSSAWSCADNSNS</sequence>
<dbReference type="PANTHER" id="PTHR22950">
    <property type="entry name" value="AMINO ACID TRANSPORTER"/>
    <property type="match status" value="1"/>
</dbReference>
<name>A0A1L9T7M4_9EURO</name>
<evidence type="ECO:0000256" key="4">
    <source>
        <dbReference type="ARBA" id="ARBA00022989"/>
    </source>
</evidence>
<dbReference type="GO" id="GO:0015179">
    <property type="term" value="F:L-amino acid transmembrane transporter activity"/>
    <property type="evidence" value="ECO:0007669"/>
    <property type="project" value="TreeGrafter"/>
</dbReference>
<evidence type="ECO:0000259" key="7">
    <source>
        <dbReference type="Pfam" id="PF01490"/>
    </source>
</evidence>
<evidence type="ECO:0000256" key="2">
    <source>
        <dbReference type="ARBA" id="ARBA00008066"/>
    </source>
</evidence>
<feature type="transmembrane region" description="Helical" evidence="6">
    <location>
        <begin position="56"/>
        <end position="77"/>
    </location>
</feature>
<evidence type="ECO:0000313" key="9">
    <source>
        <dbReference type="Proteomes" id="UP000184356"/>
    </source>
</evidence>
<protein>
    <recommendedName>
        <fullName evidence="7">Amino acid transporter transmembrane domain-containing protein</fullName>
    </recommendedName>
</protein>
<dbReference type="InterPro" id="IPR013057">
    <property type="entry name" value="AA_transpt_TM"/>
</dbReference>
<comment type="subcellular location">
    <subcellularLocation>
        <location evidence="1">Membrane</location>
        <topology evidence="1">Multi-pass membrane protein</topology>
    </subcellularLocation>
</comment>
<dbReference type="RefSeq" id="XP_040699250.1">
    <property type="nucleotide sequence ID" value="XM_040843937.1"/>
</dbReference>
<evidence type="ECO:0000256" key="6">
    <source>
        <dbReference type="SAM" id="Phobius"/>
    </source>
</evidence>
<feature type="domain" description="Amino acid transporter transmembrane" evidence="7">
    <location>
        <begin position="27"/>
        <end position="422"/>
    </location>
</feature>
<proteinExistence type="inferred from homology"/>
<evidence type="ECO:0000256" key="5">
    <source>
        <dbReference type="ARBA" id="ARBA00023136"/>
    </source>
</evidence>
<dbReference type="OrthoDB" id="40134at2759"/>
<dbReference type="STRING" id="1036612.A0A1L9T7M4"/>
<feature type="transmembrane region" description="Helical" evidence="6">
    <location>
        <begin position="165"/>
        <end position="186"/>
    </location>
</feature>
<organism evidence="8 9">
    <name type="scientific">Aspergillus sydowii CBS 593.65</name>
    <dbReference type="NCBI Taxonomy" id="1036612"/>
    <lineage>
        <taxon>Eukaryota</taxon>
        <taxon>Fungi</taxon>
        <taxon>Dikarya</taxon>
        <taxon>Ascomycota</taxon>
        <taxon>Pezizomycotina</taxon>
        <taxon>Eurotiomycetes</taxon>
        <taxon>Eurotiomycetidae</taxon>
        <taxon>Eurotiales</taxon>
        <taxon>Aspergillaceae</taxon>
        <taxon>Aspergillus</taxon>
        <taxon>Aspergillus subgen. Nidulantes</taxon>
    </lineage>
</organism>
<reference evidence="9" key="1">
    <citation type="journal article" date="2017" name="Genome Biol.">
        <title>Comparative genomics reveals high biological diversity and specific adaptations in the industrially and medically important fungal genus Aspergillus.</title>
        <authorList>
            <person name="de Vries R.P."/>
            <person name="Riley R."/>
            <person name="Wiebenga A."/>
            <person name="Aguilar-Osorio G."/>
            <person name="Amillis S."/>
            <person name="Uchima C.A."/>
            <person name="Anderluh G."/>
            <person name="Asadollahi M."/>
            <person name="Askin M."/>
            <person name="Barry K."/>
            <person name="Battaglia E."/>
            <person name="Bayram O."/>
            <person name="Benocci T."/>
            <person name="Braus-Stromeyer S.A."/>
            <person name="Caldana C."/>
            <person name="Canovas D."/>
            <person name="Cerqueira G.C."/>
            <person name="Chen F."/>
            <person name="Chen W."/>
            <person name="Choi C."/>
            <person name="Clum A."/>
            <person name="Dos Santos R.A."/>
            <person name="Damasio A.R."/>
            <person name="Diallinas G."/>
            <person name="Emri T."/>
            <person name="Fekete E."/>
            <person name="Flipphi M."/>
            <person name="Freyberg S."/>
            <person name="Gallo A."/>
            <person name="Gournas C."/>
            <person name="Habgood R."/>
            <person name="Hainaut M."/>
            <person name="Harispe M.L."/>
            <person name="Henrissat B."/>
            <person name="Hilden K.S."/>
            <person name="Hope R."/>
            <person name="Hossain A."/>
            <person name="Karabika E."/>
            <person name="Karaffa L."/>
            <person name="Karanyi Z."/>
            <person name="Krasevec N."/>
            <person name="Kuo A."/>
            <person name="Kusch H."/>
            <person name="LaButti K."/>
            <person name="Lagendijk E.L."/>
            <person name="Lapidus A."/>
            <person name="Levasseur A."/>
            <person name="Lindquist E."/>
            <person name="Lipzen A."/>
            <person name="Logrieco A.F."/>
            <person name="MacCabe A."/>
            <person name="Maekelae M.R."/>
            <person name="Malavazi I."/>
            <person name="Melin P."/>
            <person name="Meyer V."/>
            <person name="Mielnichuk N."/>
            <person name="Miskei M."/>
            <person name="Molnar A.P."/>
            <person name="Mule G."/>
            <person name="Ngan C.Y."/>
            <person name="Orejas M."/>
            <person name="Orosz E."/>
            <person name="Ouedraogo J.P."/>
            <person name="Overkamp K.M."/>
            <person name="Park H.-S."/>
            <person name="Perrone G."/>
            <person name="Piumi F."/>
            <person name="Punt P.J."/>
            <person name="Ram A.F."/>
            <person name="Ramon A."/>
            <person name="Rauscher S."/>
            <person name="Record E."/>
            <person name="Riano-Pachon D.M."/>
            <person name="Robert V."/>
            <person name="Roehrig J."/>
            <person name="Ruller R."/>
            <person name="Salamov A."/>
            <person name="Salih N.S."/>
            <person name="Samson R.A."/>
            <person name="Sandor E."/>
            <person name="Sanguinetti M."/>
            <person name="Schuetze T."/>
            <person name="Sepcic K."/>
            <person name="Shelest E."/>
            <person name="Sherlock G."/>
            <person name="Sophianopoulou V."/>
            <person name="Squina F.M."/>
            <person name="Sun H."/>
            <person name="Susca A."/>
            <person name="Todd R.B."/>
            <person name="Tsang A."/>
            <person name="Unkles S.E."/>
            <person name="van de Wiele N."/>
            <person name="van Rossen-Uffink D."/>
            <person name="Oliveira J.V."/>
            <person name="Vesth T.C."/>
            <person name="Visser J."/>
            <person name="Yu J.-H."/>
            <person name="Zhou M."/>
            <person name="Andersen M.R."/>
            <person name="Archer D.B."/>
            <person name="Baker S.E."/>
            <person name="Benoit I."/>
            <person name="Brakhage A.A."/>
            <person name="Braus G.H."/>
            <person name="Fischer R."/>
            <person name="Frisvad J.C."/>
            <person name="Goldman G.H."/>
            <person name="Houbraken J."/>
            <person name="Oakley B."/>
            <person name="Pocsi I."/>
            <person name="Scazzocchio C."/>
            <person name="Seiboth B."/>
            <person name="vanKuyk P.A."/>
            <person name="Wortman J."/>
            <person name="Dyer P.S."/>
            <person name="Grigoriev I.V."/>
        </authorList>
    </citation>
    <scope>NUCLEOTIDE SEQUENCE [LARGE SCALE GENOMIC DNA]</scope>
    <source>
        <strain evidence="9">CBS 593.65</strain>
    </source>
</reference>
<keyword evidence="9" id="KW-1185">Reference proteome</keyword>
<comment type="similarity">
    <text evidence="2">Belongs to the amino acid/polyamine transporter 2 family.</text>
</comment>
<dbReference type="AlphaFoldDB" id="A0A1L9T7M4"/>
<feature type="transmembrane region" description="Helical" evidence="6">
    <location>
        <begin position="106"/>
        <end position="127"/>
    </location>
</feature>
<evidence type="ECO:0000256" key="1">
    <source>
        <dbReference type="ARBA" id="ARBA00004141"/>
    </source>
</evidence>
<feature type="transmembrane region" description="Helical" evidence="6">
    <location>
        <begin position="247"/>
        <end position="269"/>
    </location>
</feature>
<accession>A0A1L9T7M4</accession>
<evidence type="ECO:0000313" key="8">
    <source>
        <dbReference type="EMBL" id="OJJ55444.1"/>
    </source>
</evidence>
<dbReference type="GO" id="GO:0016020">
    <property type="term" value="C:membrane"/>
    <property type="evidence" value="ECO:0007669"/>
    <property type="project" value="UniProtKB-SubCell"/>
</dbReference>
<keyword evidence="5 6" id="KW-0472">Membrane</keyword>